<feature type="domain" description="Methyltransferase type 11" evidence="1">
    <location>
        <begin position="49"/>
        <end position="144"/>
    </location>
</feature>
<dbReference type="Gene3D" id="3.40.50.150">
    <property type="entry name" value="Vaccinia Virus protein VP39"/>
    <property type="match status" value="1"/>
</dbReference>
<evidence type="ECO:0000259" key="1">
    <source>
        <dbReference type="Pfam" id="PF08241"/>
    </source>
</evidence>
<comment type="caution">
    <text evidence="2">The sequence shown here is derived from an EMBL/GenBank/DDBJ whole genome shotgun (WGS) entry which is preliminary data.</text>
</comment>
<dbReference type="PANTHER" id="PTHR42912">
    <property type="entry name" value="METHYLTRANSFERASE"/>
    <property type="match status" value="1"/>
</dbReference>
<dbReference type="CDD" id="cd02440">
    <property type="entry name" value="AdoMet_MTases"/>
    <property type="match status" value="1"/>
</dbReference>
<dbReference type="AlphaFoldDB" id="A0A439DY39"/>
<evidence type="ECO:0000313" key="3">
    <source>
        <dbReference type="Proteomes" id="UP000287177"/>
    </source>
</evidence>
<sequence>MGVLFGRMKLNAIERAAMNNPLRAAHQHTREAAWFRRLAGGDLCGQHVLEVGCGRGVGSQVILDRLGAERVTAFDLDESMVESARRRLRGRPVSLSVGDVCSIAAPSGSIDTVVDFGIIHHVPDWQQALAEIARVLRPDGLLLFEEIPRRTLESLVFRTLTVHPRENRFEAEEFAAELSRHGLHGSGSLERRLGGMLFVGAARKT</sequence>
<proteinExistence type="predicted"/>
<keyword evidence="3" id="KW-1185">Reference proteome</keyword>
<protein>
    <submittedName>
        <fullName evidence="2">Type 11 methyltransferase</fullName>
    </submittedName>
</protein>
<dbReference type="SUPFAM" id="SSF53335">
    <property type="entry name" value="S-adenosyl-L-methionine-dependent methyltransferases"/>
    <property type="match status" value="1"/>
</dbReference>
<keyword evidence="2" id="KW-0489">Methyltransferase</keyword>
<dbReference type="Proteomes" id="UP000287177">
    <property type="component" value="Unassembled WGS sequence"/>
</dbReference>
<organism evidence="2 3">
    <name type="scientific">Mycolicibacterium elephantis DSM 44368</name>
    <dbReference type="NCBI Taxonomy" id="1335622"/>
    <lineage>
        <taxon>Bacteria</taxon>
        <taxon>Bacillati</taxon>
        <taxon>Actinomycetota</taxon>
        <taxon>Actinomycetes</taxon>
        <taxon>Mycobacteriales</taxon>
        <taxon>Mycobacteriaceae</taxon>
        <taxon>Mycolicibacterium</taxon>
    </lineage>
</organism>
<dbReference type="Pfam" id="PF08241">
    <property type="entry name" value="Methyltransf_11"/>
    <property type="match status" value="1"/>
</dbReference>
<dbReference type="PANTHER" id="PTHR42912:SF93">
    <property type="entry name" value="N6-ADENOSINE-METHYLTRANSFERASE TMT1A"/>
    <property type="match status" value="1"/>
</dbReference>
<dbReference type="EMBL" id="ATDN01000005">
    <property type="protein sequence ID" value="RWA22392.1"/>
    <property type="molecule type" value="Genomic_DNA"/>
</dbReference>
<keyword evidence="2" id="KW-0808">Transferase</keyword>
<gene>
    <name evidence="2" type="ORF">MELE44368_13345</name>
</gene>
<name>A0A439DY39_9MYCO</name>
<dbReference type="GO" id="GO:0008757">
    <property type="term" value="F:S-adenosylmethionine-dependent methyltransferase activity"/>
    <property type="evidence" value="ECO:0007669"/>
    <property type="project" value="InterPro"/>
</dbReference>
<dbReference type="InterPro" id="IPR050508">
    <property type="entry name" value="Methyltransf_Superfamily"/>
</dbReference>
<dbReference type="GO" id="GO:0032259">
    <property type="term" value="P:methylation"/>
    <property type="evidence" value="ECO:0007669"/>
    <property type="project" value="UniProtKB-KW"/>
</dbReference>
<dbReference type="InterPro" id="IPR029063">
    <property type="entry name" value="SAM-dependent_MTases_sf"/>
</dbReference>
<accession>A0A439DY39</accession>
<reference evidence="2 3" key="1">
    <citation type="submission" date="2013-06" db="EMBL/GenBank/DDBJ databases">
        <title>The draft sequence of the Mycobacterium elephantis genome.</title>
        <authorList>
            <person name="Pettersson F.B."/>
            <person name="Das S."/>
            <person name="Dasgupta S."/>
            <person name="Bhattacharya A."/>
            <person name="Kirsebom L.A."/>
        </authorList>
    </citation>
    <scope>NUCLEOTIDE SEQUENCE [LARGE SCALE GENOMIC DNA]</scope>
    <source>
        <strain evidence="2 3">DSM 44368</strain>
    </source>
</reference>
<dbReference type="InterPro" id="IPR013216">
    <property type="entry name" value="Methyltransf_11"/>
</dbReference>
<evidence type="ECO:0000313" key="2">
    <source>
        <dbReference type="EMBL" id="RWA22392.1"/>
    </source>
</evidence>